<comment type="caution">
    <text evidence="1">The sequence shown here is derived from an EMBL/GenBank/DDBJ whole genome shotgun (WGS) entry which is preliminary data.</text>
</comment>
<reference evidence="1" key="1">
    <citation type="submission" date="2022-10" db="EMBL/GenBank/DDBJ databases">
        <title>Genome Sequence of Xylaria curta.</title>
        <authorList>
            <person name="Buettner E."/>
        </authorList>
    </citation>
    <scope>NUCLEOTIDE SEQUENCE</scope>
    <source>
        <strain evidence="1">Babe10</strain>
    </source>
</reference>
<name>A0ACC1PIR1_9PEZI</name>
<gene>
    <name evidence="1" type="ORF">NUW58_g2339</name>
</gene>
<sequence>MCPQVRRSTRWGGAVTPPSAQQNVNPTSVNHKVSVPDVANDVNGTNSGRQPNGSLSQHDSDQINGSLDEQKQQMPNAGPRKHETTSPTQRQKTAHDGASSVGASSAQARGPVSMAKGDTSASQPEVMSSVITSNGRDPSEKAASNSSEAGSKVHQDHDSSAQNAASGPGTEILPYVIHEERAYQLPISLKLTSINTKSVPPEHDLAIELAFLNAGQLRTLQRLLQYRGETGARKLIRLEVAKKPARRFWQRPRRVTVAFVEGEASGMPVSILPHGDASHRQLKDVDQLGQGSLPSRIGLPNFQDVTNDLINDIVPWNQRTDRERFTEYRVWHIEPFSASEAGGESTKDWARSLLREENLPRTEIKRRLRILDKDPSTVIAKSTMLTPAQQFQVWRSLEAAKLGEPDPGYQWTLRQLEVIWSRRFFVVKQAKAIIVYVAKAPEFPYNDTLDDVTQNAPKINPHNDSHDVDASDGSLLERRRRAIDHANNLIASRPRPLPPPPRPRPLSPPRQILTTVAGADPKTEDELAREREDELVREIQRLEHQIKQSHELEEESERRSQITLETQRRARSERHNKPDWVEQKPLPIGASASLVRERRELDVEEPHISTRAAETPPRYRDTSREGSPRNRASVRFLERSRSNTSRQQDTRTRYPSQFDRSRFDPRPPERSDAETSEDEMVASHIERFQKRHNRPSAPSRSVARSVARSGAESQYAVEQLLLEWTPAQIRDSDDEDNAGSEVNSENGDAGDIILQSVREETDQRGRLTMRSDARLDGGEYESDTGSEEYMMAKESPTRESSLVSRREQAEGDQIGTKVDDDQQNPGDGEKALHGVPPPTVDDAGDRQNSLEHDEQATHDGAMPRSRGAPWIPIPGPISNSPQQLSRPSSKNTNADRAGEEIPKGASQTQGRQKTTAQKPDGTARLFQRGKKLARASTLPQASRQPWSDEDWARQIVEETAETARTSDYEAQPDRLKARRASFHFTAPRPRGQESKSKSRDDFWDMPAPPRKRP</sequence>
<proteinExistence type="predicted"/>
<keyword evidence="2" id="KW-1185">Reference proteome</keyword>
<protein>
    <submittedName>
        <fullName evidence="1">Uncharacterized protein</fullName>
    </submittedName>
</protein>
<dbReference type="EMBL" id="JAPDGR010000299">
    <property type="protein sequence ID" value="KAJ2991930.1"/>
    <property type="molecule type" value="Genomic_DNA"/>
</dbReference>
<evidence type="ECO:0000313" key="2">
    <source>
        <dbReference type="Proteomes" id="UP001143856"/>
    </source>
</evidence>
<accession>A0ACC1PIR1</accession>
<dbReference type="Proteomes" id="UP001143856">
    <property type="component" value="Unassembled WGS sequence"/>
</dbReference>
<evidence type="ECO:0000313" key="1">
    <source>
        <dbReference type="EMBL" id="KAJ2991930.1"/>
    </source>
</evidence>
<organism evidence="1 2">
    <name type="scientific">Xylaria curta</name>
    <dbReference type="NCBI Taxonomy" id="42375"/>
    <lineage>
        <taxon>Eukaryota</taxon>
        <taxon>Fungi</taxon>
        <taxon>Dikarya</taxon>
        <taxon>Ascomycota</taxon>
        <taxon>Pezizomycotina</taxon>
        <taxon>Sordariomycetes</taxon>
        <taxon>Xylariomycetidae</taxon>
        <taxon>Xylariales</taxon>
        <taxon>Xylariaceae</taxon>
        <taxon>Xylaria</taxon>
    </lineage>
</organism>